<sequence length="686" mass="75424">MEDYHKPDQQTLQALKNIATRLRINSIKATTAAGSGHPTSCCSVAEIMSVLFFHTMKYRPEDPRHSSNDRFVLSKGHAAPVLYAVWAETGYLKENELLNLRKVDSILEGHPVPKQQFVDVATGSLGQGLGAACGMAYTGKYFDKASYRVFCLLGDGELSEGSVWEAMAFASYYQLDNLVAILDINRLGQSEPAPLQHHVEKYQRRCEAFGWHAIIVDGHSVEELCKVLSQPRHQPLAIIARTIKGKGIPVAEDKMGWHGKPLARDMADSVIKELQSRIMSCNKRVYPSPPKEDTSAVSLRNFRMPSAPSYKPGEKVATRKAYGMALAKLGRYNERMVVLDGDTKNSTFSELFKNEHPNRYVECYIAEQNMVSVAVGCAVRDRNVVFASTFAAFFTRAYDQLRMAAISESNINLCGSHCGVSIALFLLPSLSLCVMEMMTERPDCLSLLPPLSSPPPPPPLQSDAPTASLNLILACLDAYLGEDGPSQMGLEDLALFRAIPTATVFYPSDGVSTEKAVELAANTKGLCFIRTSRPESNIIYNCNEDFHVGQAKVVYKTNDDHVTVVGAGVTLHEALAAAEQLKKERINIRVIDPFTIKPLDHKTIIDNARVTRGRIITVEDHYYEGGLGEAVCSAVVNETGFTVHRLAVTQVPRSGKPHELLRVFGIDRDAIVQAVHKVLSGSSNAK</sequence>
<dbReference type="InterPro" id="IPR049557">
    <property type="entry name" value="Transketolase_CS"/>
</dbReference>
<keyword evidence="17" id="KW-0832">Ubl conjugation</keyword>
<evidence type="ECO:0000256" key="7">
    <source>
        <dbReference type="ARBA" id="ARBA00007131"/>
    </source>
</evidence>
<dbReference type="GO" id="GO:0030976">
    <property type="term" value="F:thiamine pyrophosphate binding"/>
    <property type="evidence" value="ECO:0007669"/>
    <property type="project" value="TreeGrafter"/>
</dbReference>
<keyword evidence="18" id="KW-0007">Acetylation</keyword>
<evidence type="ECO:0000256" key="11">
    <source>
        <dbReference type="ARBA" id="ARBA00022499"/>
    </source>
</evidence>
<comment type="cofactor">
    <cofactor evidence="4">
        <name>Mg(2+)</name>
        <dbReference type="ChEBI" id="CHEBI:18420"/>
    </cofactor>
</comment>
<comment type="cofactor">
    <cofactor evidence="1">
        <name>Ca(2+)</name>
        <dbReference type="ChEBI" id="CHEBI:29108"/>
    </cofactor>
</comment>
<evidence type="ECO:0000256" key="19">
    <source>
        <dbReference type="ARBA" id="ARBA00023052"/>
    </source>
</evidence>
<keyword evidence="11" id="KW-1017">Isopeptide bond</keyword>
<dbReference type="GO" id="GO:0046872">
    <property type="term" value="F:metal ion binding"/>
    <property type="evidence" value="ECO:0007669"/>
    <property type="project" value="UniProtKB-KW"/>
</dbReference>
<dbReference type="GO" id="GO:0004802">
    <property type="term" value="F:transketolase activity"/>
    <property type="evidence" value="ECO:0007669"/>
    <property type="project" value="UniProtKB-EC"/>
</dbReference>
<feature type="domain" description="Transketolase-like pyrimidine-binding" evidence="21">
    <location>
        <begin position="316"/>
        <end position="538"/>
    </location>
</feature>
<evidence type="ECO:0000256" key="9">
    <source>
        <dbReference type="ARBA" id="ARBA00013152"/>
    </source>
</evidence>
<comment type="caution">
    <text evidence="22">The sequence shown here is derived from an EMBL/GenBank/DDBJ whole genome shotgun (WGS) entry which is preliminary data.</text>
</comment>
<dbReference type="EMBL" id="RHFK02000021">
    <property type="protein sequence ID" value="TWW56434.1"/>
    <property type="molecule type" value="Genomic_DNA"/>
</dbReference>
<comment type="function">
    <text evidence="6">Catalyzes the transfer of a two-carbon ketol group from a ketose donor to an aldose acceptor, via a covalent intermediate with the cofactor thiamine pyrophosphate.</text>
</comment>
<accession>A0A5C6MMF0</accession>
<dbReference type="Gene3D" id="3.40.50.920">
    <property type="match status" value="1"/>
</dbReference>
<evidence type="ECO:0000256" key="14">
    <source>
        <dbReference type="ARBA" id="ARBA00022723"/>
    </source>
</evidence>
<dbReference type="InterPro" id="IPR029061">
    <property type="entry name" value="THDP-binding"/>
</dbReference>
<dbReference type="AlphaFoldDB" id="A0A5C6MMF0"/>
<dbReference type="FunFam" id="3.40.50.920:FF:000008">
    <property type="entry name" value="transketolase isoform X2"/>
    <property type="match status" value="1"/>
</dbReference>
<keyword evidence="16" id="KW-0460">Magnesium</keyword>
<name>A0A5C6MMF0_9TELE</name>
<dbReference type="PROSITE" id="PS00801">
    <property type="entry name" value="TRANSKETOLASE_1"/>
    <property type="match status" value="1"/>
</dbReference>
<comment type="subunit">
    <text evidence="8">Homodimer.</text>
</comment>
<dbReference type="PANTHER" id="PTHR43195">
    <property type="entry name" value="TRANSKETOLASE"/>
    <property type="match status" value="1"/>
</dbReference>
<dbReference type="Pfam" id="PF00456">
    <property type="entry name" value="Transketolase_N"/>
    <property type="match status" value="1"/>
</dbReference>
<keyword evidence="19" id="KW-0786">Thiamine pyrophosphate</keyword>
<evidence type="ECO:0000259" key="21">
    <source>
        <dbReference type="SMART" id="SM00861"/>
    </source>
</evidence>
<comment type="cofactor">
    <cofactor evidence="5">
        <name>thiamine diphosphate</name>
        <dbReference type="ChEBI" id="CHEBI:58937"/>
    </cofactor>
</comment>
<comment type="cofactor">
    <cofactor evidence="2">
        <name>Mn(2+)</name>
        <dbReference type="ChEBI" id="CHEBI:29035"/>
    </cofactor>
</comment>
<dbReference type="GO" id="GO:0070062">
    <property type="term" value="C:extracellular exosome"/>
    <property type="evidence" value="ECO:0007669"/>
    <property type="project" value="TreeGrafter"/>
</dbReference>
<dbReference type="PANTHER" id="PTHR43195:SF3">
    <property type="entry name" value="TRANSKETOLASE"/>
    <property type="match status" value="1"/>
</dbReference>
<evidence type="ECO:0000256" key="18">
    <source>
        <dbReference type="ARBA" id="ARBA00022990"/>
    </source>
</evidence>
<dbReference type="InterPro" id="IPR005474">
    <property type="entry name" value="Transketolase_N"/>
</dbReference>
<keyword evidence="13" id="KW-0808">Transferase</keyword>
<dbReference type="InterPro" id="IPR033248">
    <property type="entry name" value="Transketolase_C"/>
</dbReference>
<evidence type="ECO:0000256" key="16">
    <source>
        <dbReference type="ARBA" id="ARBA00022842"/>
    </source>
</evidence>
<dbReference type="InterPro" id="IPR005475">
    <property type="entry name" value="Transketolase-like_Pyr-bd"/>
</dbReference>
<evidence type="ECO:0000256" key="15">
    <source>
        <dbReference type="ARBA" id="ARBA00022837"/>
    </source>
</evidence>
<evidence type="ECO:0000256" key="13">
    <source>
        <dbReference type="ARBA" id="ARBA00022679"/>
    </source>
</evidence>
<evidence type="ECO:0000256" key="6">
    <source>
        <dbReference type="ARBA" id="ARBA00002931"/>
    </source>
</evidence>
<evidence type="ECO:0000313" key="22">
    <source>
        <dbReference type="EMBL" id="TWW56434.1"/>
    </source>
</evidence>
<dbReference type="GO" id="GO:0009052">
    <property type="term" value="P:pentose-phosphate shunt, non-oxidative branch"/>
    <property type="evidence" value="ECO:0007669"/>
    <property type="project" value="TreeGrafter"/>
</dbReference>
<dbReference type="CDD" id="cd07033">
    <property type="entry name" value="TPP_PYR_DXS_TK_like"/>
    <property type="match status" value="1"/>
</dbReference>
<comment type="catalytic activity">
    <reaction evidence="20">
        <text>D-sedoheptulose 7-phosphate + D-glyceraldehyde 3-phosphate = aldehydo-D-ribose 5-phosphate + D-xylulose 5-phosphate</text>
        <dbReference type="Rhea" id="RHEA:10508"/>
        <dbReference type="ChEBI" id="CHEBI:57483"/>
        <dbReference type="ChEBI" id="CHEBI:57737"/>
        <dbReference type="ChEBI" id="CHEBI:58273"/>
        <dbReference type="ChEBI" id="CHEBI:59776"/>
        <dbReference type="EC" id="2.2.1.1"/>
    </reaction>
</comment>
<dbReference type="EC" id="2.2.1.1" evidence="9"/>
<gene>
    <name evidence="22" type="ORF">D4764_08G0004210</name>
</gene>
<comment type="cofactor">
    <cofactor evidence="3">
        <name>Co(2+)</name>
        <dbReference type="ChEBI" id="CHEBI:48828"/>
    </cofactor>
</comment>
<evidence type="ECO:0000256" key="3">
    <source>
        <dbReference type="ARBA" id="ARBA00001941"/>
    </source>
</evidence>
<dbReference type="FunFam" id="3.40.50.970:FF:000129">
    <property type="entry name" value="Transketolase"/>
    <property type="match status" value="1"/>
</dbReference>
<dbReference type="SUPFAM" id="SSF52518">
    <property type="entry name" value="Thiamin diphosphate-binding fold (THDP-binding)"/>
    <property type="match status" value="3"/>
</dbReference>
<keyword evidence="23" id="KW-1185">Reference proteome</keyword>
<protein>
    <recommendedName>
        <fullName evidence="10">Transketolase</fullName>
        <ecNumber evidence="9">2.2.1.1</ecNumber>
    </recommendedName>
</protein>
<evidence type="ECO:0000256" key="4">
    <source>
        <dbReference type="ARBA" id="ARBA00001946"/>
    </source>
</evidence>
<evidence type="ECO:0000256" key="17">
    <source>
        <dbReference type="ARBA" id="ARBA00022843"/>
    </source>
</evidence>
<dbReference type="PROSITE" id="PS00802">
    <property type="entry name" value="TRANSKETOLASE_2"/>
    <property type="match status" value="1"/>
</dbReference>
<dbReference type="InterPro" id="IPR009014">
    <property type="entry name" value="Transketo_C/PFOR_II"/>
</dbReference>
<organism evidence="22 23">
    <name type="scientific">Takifugu flavidus</name>
    <name type="common">sansaifugu</name>
    <dbReference type="NCBI Taxonomy" id="433684"/>
    <lineage>
        <taxon>Eukaryota</taxon>
        <taxon>Metazoa</taxon>
        <taxon>Chordata</taxon>
        <taxon>Craniata</taxon>
        <taxon>Vertebrata</taxon>
        <taxon>Euteleostomi</taxon>
        <taxon>Actinopterygii</taxon>
        <taxon>Neopterygii</taxon>
        <taxon>Teleostei</taxon>
        <taxon>Neoteleostei</taxon>
        <taxon>Acanthomorphata</taxon>
        <taxon>Eupercaria</taxon>
        <taxon>Tetraodontiformes</taxon>
        <taxon>Tetradontoidea</taxon>
        <taxon>Tetraodontidae</taxon>
        <taxon>Takifugu</taxon>
    </lineage>
</organism>
<dbReference type="SMART" id="SM00861">
    <property type="entry name" value="Transket_pyr"/>
    <property type="match status" value="1"/>
</dbReference>
<evidence type="ECO:0000256" key="12">
    <source>
        <dbReference type="ARBA" id="ARBA00022553"/>
    </source>
</evidence>
<keyword evidence="14" id="KW-0479">Metal-binding</keyword>
<dbReference type="GO" id="GO:0005789">
    <property type="term" value="C:endoplasmic reticulum membrane"/>
    <property type="evidence" value="ECO:0007669"/>
    <property type="project" value="TreeGrafter"/>
</dbReference>
<dbReference type="Pfam" id="PF02779">
    <property type="entry name" value="Transket_pyr"/>
    <property type="match status" value="2"/>
</dbReference>
<dbReference type="FunFam" id="3.40.50.970:FF:000033">
    <property type="entry name" value="Transketolase isoform 1"/>
    <property type="match status" value="1"/>
</dbReference>
<dbReference type="SUPFAM" id="SSF52922">
    <property type="entry name" value="TK C-terminal domain-like"/>
    <property type="match status" value="1"/>
</dbReference>
<evidence type="ECO:0000256" key="8">
    <source>
        <dbReference type="ARBA" id="ARBA00011738"/>
    </source>
</evidence>
<dbReference type="Proteomes" id="UP000324091">
    <property type="component" value="Chromosome 8"/>
</dbReference>
<keyword evidence="12" id="KW-0597">Phosphoprotein</keyword>
<dbReference type="NCBIfam" id="NF004559">
    <property type="entry name" value="PRK05899.2-5"/>
    <property type="match status" value="1"/>
</dbReference>
<evidence type="ECO:0000256" key="1">
    <source>
        <dbReference type="ARBA" id="ARBA00001913"/>
    </source>
</evidence>
<dbReference type="Pfam" id="PF02780">
    <property type="entry name" value="Transketolase_C"/>
    <property type="match status" value="1"/>
</dbReference>
<reference evidence="22 23" key="1">
    <citation type="submission" date="2019-04" db="EMBL/GenBank/DDBJ databases">
        <title>Chromosome genome assembly for Takifugu flavidus.</title>
        <authorList>
            <person name="Xiao S."/>
        </authorList>
    </citation>
    <scope>NUCLEOTIDE SEQUENCE [LARGE SCALE GENOMIC DNA]</scope>
    <source>
        <strain evidence="22">HTHZ2018</strain>
        <tissue evidence="22">Muscle</tissue>
    </source>
</reference>
<proteinExistence type="inferred from homology"/>
<comment type="similarity">
    <text evidence="7">Belongs to the transketolase family.</text>
</comment>
<keyword evidence="15" id="KW-0106">Calcium</keyword>
<evidence type="ECO:0000256" key="5">
    <source>
        <dbReference type="ARBA" id="ARBA00001964"/>
    </source>
</evidence>
<dbReference type="InterPro" id="IPR051424">
    <property type="entry name" value="Transketolase-like"/>
</dbReference>
<evidence type="ECO:0000256" key="10">
    <source>
        <dbReference type="ARBA" id="ARBA00016662"/>
    </source>
</evidence>
<evidence type="ECO:0000313" key="23">
    <source>
        <dbReference type="Proteomes" id="UP000324091"/>
    </source>
</evidence>
<evidence type="ECO:0000256" key="2">
    <source>
        <dbReference type="ARBA" id="ARBA00001936"/>
    </source>
</evidence>
<dbReference type="CDD" id="cd02012">
    <property type="entry name" value="TPP_TK"/>
    <property type="match status" value="1"/>
</dbReference>
<dbReference type="Gene3D" id="3.40.50.970">
    <property type="match status" value="3"/>
</dbReference>
<dbReference type="InterPro" id="IPR020826">
    <property type="entry name" value="Transketolase_BS"/>
</dbReference>
<evidence type="ECO:0000256" key="20">
    <source>
        <dbReference type="ARBA" id="ARBA00049473"/>
    </source>
</evidence>